<sequence>MLSIKSTFVVAIGLILVNQAAAYKGWGDPACSEASEITGSDCHAALKQFFETSGVYTSVQAGDSVKSFGTCSVTLNVPKEGCQVGQEYLISGENPKLKELGGDRGGMGYLISKCIDNKKSGDVLIFSDPAFSDPGGRAVSCSWRIKIAQNQG</sequence>
<feature type="chain" id="PRO_5003321584" evidence="1">
    <location>
        <begin position="23"/>
        <end position="152"/>
    </location>
</feature>
<accession>F4RGS9</accession>
<dbReference type="AlphaFoldDB" id="F4RGS9"/>
<name>F4RGS9_MELLP</name>
<keyword evidence="3" id="KW-1185">Reference proteome</keyword>
<gene>
    <name evidence="2" type="ORF">MELLADRAFT_123917</name>
</gene>
<evidence type="ECO:0000313" key="2">
    <source>
        <dbReference type="EMBL" id="EGG08339.1"/>
    </source>
</evidence>
<evidence type="ECO:0000256" key="1">
    <source>
        <dbReference type="SAM" id="SignalP"/>
    </source>
</evidence>
<dbReference type="HOGENOM" id="CLU_1722761_0_0_1"/>
<evidence type="ECO:0000313" key="3">
    <source>
        <dbReference type="Proteomes" id="UP000001072"/>
    </source>
</evidence>
<dbReference type="GeneID" id="18926534"/>
<protein>
    <submittedName>
        <fullName evidence="2">Secreted protein</fullName>
    </submittedName>
</protein>
<feature type="signal peptide" evidence="1">
    <location>
        <begin position="1"/>
        <end position="22"/>
    </location>
</feature>
<dbReference type="EMBL" id="GL883101">
    <property type="protein sequence ID" value="EGG08339.1"/>
    <property type="molecule type" value="Genomic_DNA"/>
</dbReference>
<dbReference type="InParanoid" id="F4RGS9"/>
<organism evidence="3">
    <name type="scientific">Melampsora larici-populina (strain 98AG31 / pathotype 3-4-7)</name>
    <name type="common">Poplar leaf rust fungus</name>
    <dbReference type="NCBI Taxonomy" id="747676"/>
    <lineage>
        <taxon>Eukaryota</taxon>
        <taxon>Fungi</taxon>
        <taxon>Dikarya</taxon>
        <taxon>Basidiomycota</taxon>
        <taxon>Pucciniomycotina</taxon>
        <taxon>Pucciniomycetes</taxon>
        <taxon>Pucciniales</taxon>
        <taxon>Melampsoraceae</taxon>
        <taxon>Melampsora</taxon>
    </lineage>
</organism>
<keyword evidence="1" id="KW-0732">Signal</keyword>
<dbReference type="KEGG" id="mlr:MELLADRAFT_123917"/>
<dbReference type="RefSeq" id="XP_007408537.1">
    <property type="nucleotide sequence ID" value="XM_007408475.1"/>
</dbReference>
<proteinExistence type="predicted"/>
<reference evidence="3" key="1">
    <citation type="journal article" date="2011" name="Proc. Natl. Acad. Sci. U.S.A.">
        <title>Obligate biotrophy features unraveled by the genomic analysis of rust fungi.</title>
        <authorList>
            <person name="Duplessis S."/>
            <person name="Cuomo C.A."/>
            <person name="Lin Y.-C."/>
            <person name="Aerts A."/>
            <person name="Tisserant E."/>
            <person name="Veneault-Fourrey C."/>
            <person name="Joly D.L."/>
            <person name="Hacquard S."/>
            <person name="Amselem J."/>
            <person name="Cantarel B.L."/>
            <person name="Chiu R."/>
            <person name="Coutinho P.M."/>
            <person name="Feau N."/>
            <person name="Field M."/>
            <person name="Frey P."/>
            <person name="Gelhaye E."/>
            <person name="Goldberg J."/>
            <person name="Grabherr M.G."/>
            <person name="Kodira C.D."/>
            <person name="Kohler A."/>
            <person name="Kuees U."/>
            <person name="Lindquist E.A."/>
            <person name="Lucas S.M."/>
            <person name="Mago R."/>
            <person name="Mauceli E."/>
            <person name="Morin E."/>
            <person name="Murat C."/>
            <person name="Pangilinan J.L."/>
            <person name="Park R."/>
            <person name="Pearson M."/>
            <person name="Quesneville H."/>
            <person name="Rouhier N."/>
            <person name="Sakthikumar S."/>
            <person name="Salamov A.A."/>
            <person name="Schmutz J."/>
            <person name="Selles B."/>
            <person name="Shapiro H."/>
            <person name="Tanguay P."/>
            <person name="Tuskan G.A."/>
            <person name="Henrissat B."/>
            <person name="Van de Peer Y."/>
            <person name="Rouze P."/>
            <person name="Ellis J.G."/>
            <person name="Dodds P.N."/>
            <person name="Schein J.E."/>
            <person name="Zhong S."/>
            <person name="Hamelin R.C."/>
            <person name="Grigoriev I.V."/>
            <person name="Szabo L.J."/>
            <person name="Martin F."/>
        </authorList>
    </citation>
    <scope>NUCLEOTIDE SEQUENCE [LARGE SCALE GENOMIC DNA]</scope>
    <source>
        <strain evidence="3">98AG31 / pathotype 3-4-7</strain>
    </source>
</reference>
<dbReference type="VEuPathDB" id="FungiDB:MELLADRAFT_123917"/>
<dbReference type="Proteomes" id="UP000001072">
    <property type="component" value="Unassembled WGS sequence"/>
</dbReference>